<evidence type="ECO:0000256" key="4">
    <source>
        <dbReference type="ARBA" id="ARBA00023242"/>
    </source>
</evidence>
<dbReference type="GO" id="GO:0032040">
    <property type="term" value="C:small-subunit processome"/>
    <property type="evidence" value="ECO:0007669"/>
    <property type="project" value="UniProtKB-UniRule"/>
</dbReference>
<comment type="subcellular location">
    <subcellularLocation>
        <location evidence="1 5">Nucleus</location>
        <location evidence="1 5">Nucleolus</location>
    </subcellularLocation>
</comment>
<comment type="similarity">
    <text evidence="2 5">Belongs to the UTP11 family.</text>
</comment>
<evidence type="ECO:0000256" key="1">
    <source>
        <dbReference type="ARBA" id="ARBA00004604"/>
    </source>
</evidence>
<dbReference type="AlphaFoldDB" id="A0A6A5BI23"/>
<dbReference type="Proteomes" id="UP000444721">
    <property type="component" value="Unassembled WGS sequence"/>
</dbReference>
<comment type="subunit">
    <text evidence="5">Component of the ribosomal small subunit (SSU) processome.</text>
</comment>
<dbReference type="VEuPathDB" id="AmoebaDB:FDP41_004486"/>
<evidence type="ECO:0000256" key="2">
    <source>
        <dbReference type="ARBA" id="ARBA00008105"/>
    </source>
</evidence>
<feature type="region of interest" description="Disordered" evidence="7">
    <location>
        <begin position="1"/>
        <end position="31"/>
    </location>
</feature>
<dbReference type="PIRSF" id="PIRSF015952">
    <property type="entry name" value="U3snoRNP11"/>
    <property type="match status" value="1"/>
</dbReference>
<keyword evidence="4 5" id="KW-0539">Nucleus</keyword>
<dbReference type="OrthoDB" id="29058at2759"/>
<accession>A0A6A5BI23</accession>
<evidence type="ECO:0000256" key="5">
    <source>
        <dbReference type="PIRNR" id="PIRNR015952"/>
    </source>
</evidence>
<dbReference type="EMBL" id="VFQX01000037">
    <property type="protein sequence ID" value="KAF0976587.1"/>
    <property type="molecule type" value="Genomic_DNA"/>
</dbReference>
<dbReference type="PANTHER" id="PTHR12838:SF0">
    <property type="entry name" value="U3 SMALL NUCLEOLAR RNA-ASSOCIATED PROTEIN 11-RELATED"/>
    <property type="match status" value="1"/>
</dbReference>
<dbReference type="RefSeq" id="XP_044561300.1">
    <property type="nucleotide sequence ID" value="XM_044707905.1"/>
</dbReference>
<protein>
    <recommendedName>
        <fullName evidence="5">U3 small nucleolar RNA-associated protein 11</fullName>
        <shortName evidence="5">U3 snoRNA-associated protein 11</shortName>
    </recommendedName>
</protein>
<keyword evidence="6" id="KW-0175">Coiled coil</keyword>
<dbReference type="VEuPathDB" id="AmoebaDB:NfTy_083190"/>
<sequence length="289" mass="33954">MTKFSSLKNAIPRKTKKERSQPKWRRELGYGTLEKHKDYKVRSRKAHQIEEQKKLLNEQIKNKNNEEYYIDMAHSHKTDTGTTIVEKIPTLKKKKEALNNLKKTKREQRIHVQQNAEKNLNLLKMKLQIINNNITKLRKSLGFLELASKTDKKVKHKIFLKSEEDLENFDPVEHFDTDPHLITQTHNRIKRKTLAEMPIQSYAPNSGADAYSTSTTDNATLEAYRKLEKLLSKKEVIEKTINDVEVALQLTVSKEQIDTIERDKETTRKNLKGDYSDVKTIKFKKERKR</sequence>
<dbReference type="InterPro" id="IPR007144">
    <property type="entry name" value="SSU_processome_Utp11"/>
</dbReference>
<organism evidence="8 9">
    <name type="scientific">Naegleria fowleri</name>
    <name type="common">Brain eating amoeba</name>
    <dbReference type="NCBI Taxonomy" id="5763"/>
    <lineage>
        <taxon>Eukaryota</taxon>
        <taxon>Discoba</taxon>
        <taxon>Heterolobosea</taxon>
        <taxon>Tetramitia</taxon>
        <taxon>Eutetramitia</taxon>
        <taxon>Vahlkampfiidae</taxon>
        <taxon>Naegleria</taxon>
    </lineage>
</organism>
<comment type="caution">
    <text evidence="8">The sequence shown here is derived from an EMBL/GenBank/DDBJ whole genome shotgun (WGS) entry which is preliminary data.</text>
</comment>
<dbReference type="OMA" id="ERSQPKW"/>
<evidence type="ECO:0000256" key="7">
    <source>
        <dbReference type="SAM" id="MobiDB-lite"/>
    </source>
</evidence>
<proteinExistence type="inferred from homology"/>
<evidence type="ECO:0000313" key="9">
    <source>
        <dbReference type="Proteomes" id="UP000444721"/>
    </source>
</evidence>
<evidence type="ECO:0000256" key="6">
    <source>
        <dbReference type="SAM" id="Coils"/>
    </source>
</evidence>
<evidence type="ECO:0000313" key="8">
    <source>
        <dbReference type="EMBL" id="KAF0976587.1"/>
    </source>
</evidence>
<comment type="function">
    <text evidence="5">Involved in nucleolar processing of pre-18S ribosomal RNA.</text>
</comment>
<keyword evidence="9" id="KW-1185">Reference proteome</keyword>
<feature type="compositionally biased region" description="Basic and acidic residues" evidence="7">
    <location>
        <begin position="18"/>
        <end position="31"/>
    </location>
</feature>
<feature type="coiled-coil region" evidence="6">
    <location>
        <begin position="91"/>
        <end position="140"/>
    </location>
</feature>
<reference evidence="8 9" key="1">
    <citation type="journal article" date="2019" name="Sci. Rep.">
        <title>Nanopore sequencing improves the draft genome of the human pathogenic amoeba Naegleria fowleri.</title>
        <authorList>
            <person name="Liechti N."/>
            <person name="Schurch N."/>
            <person name="Bruggmann R."/>
            <person name="Wittwer M."/>
        </authorList>
    </citation>
    <scope>NUCLEOTIDE SEQUENCE [LARGE SCALE GENOMIC DNA]</scope>
    <source>
        <strain evidence="8 9">ATCC 30894</strain>
    </source>
</reference>
<gene>
    <name evidence="8" type="ORF">FDP41_004486</name>
</gene>
<dbReference type="PANTHER" id="PTHR12838">
    <property type="entry name" value="U3 SMALL NUCLEOLAR RNA-ASSOCIATED PROTEIN 11"/>
    <property type="match status" value="1"/>
</dbReference>
<name>A0A6A5BI23_NAEFO</name>
<dbReference type="VEuPathDB" id="AmoebaDB:NF0032670"/>
<dbReference type="GeneID" id="68111704"/>
<dbReference type="GO" id="GO:0006364">
    <property type="term" value="P:rRNA processing"/>
    <property type="evidence" value="ECO:0007669"/>
    <property type="project" value="UniProtKB-UniRule"/>
</dbReference>
<evidence type="ECO:0000256" key="3">
    <source>
        <dbReference type="ARBA" id="ARBA00022552"/>
    </source>
</evidence>
<keyword evidence="3 5" id="KW-0698">rRNA processing</keyword>
<dbReference type="Pfam" id="PF03998">
    <property type="entry name" value="Utp11"/>
    <property type="match status" value="1"/>
</dbReference>